<dbReference type="Proteomes" id="UP000310066">
    <property type="component" value="Unassembled WGS sequence"/>
</dbReference>
<comment type="caution">
    <text evidence="1">The sequence shown here is derived from an EMBL/GenBank/DDBJ whole genome shotgun (WGS) entry which is preliminary data.</text>
</comment>
<dbReference type="AlphaFoldDB" id="A0A4U0UKH4"/>
<sequence length="100" mass="10650">MASPIRTAMPLLSVMSLADVWENLRFVLSAAAVLALVAAVVVGPRWAARAPVALPTVFVVVPPGPVVAPPVARQQPPVVNRRFAEADRARRAKEGKHRGL</sequence>
<evidence type="ECO:0000313" key="1">
    <source>
        <dbReference type="EMBL" id="TKA36208.1"/>
    </source>
</evidence>
<protein>
    <submittedName>
        <fullName evidence="1">Uncharacterized protein</fullName>
    </submittedName>
</protein>
<reference evidence="1 2" key="1">
    <citation type="submission" date="2017-03" db="EMBL/GenBank/DDBJ databases">
        <title>Genomes of endolithic fungi from Antarctica.</title>
        <authorList>
            <person name="Coleine C."/>
            <person name="Masonjones S."/>
            <person name="Stajich J.E."/>
        </authorList>
    </citation>
    <scope>NUCLEOTIDE SEQUENCE [LARGE SCALE GENOMIC DNA]</scope>
    <source>
        <strain evidence="1 2">CCFEE 5311</strain>
    </source>
</reference>
<dbReference type="EMBL" id="NAJP01000062">
    <property type="protein sequence ID" value="TKA36208.1"/>
    <property type="molecule type" value="Genomic_DNA"/>
</dbReference>
<evidence type="ECO:0000313" key="2">
    <source>
        <dbReference type="Proteomes" id="UP000310066"/>
    </source>
</evidence>
<organism evidence="1 2">
    <name type="scientific">Friedmanniomyces endolithicus</name>
    <dbReference type="NCBI Taxonomy" id="329885"/>
    <lineage>
        <taxon>Eukaryota</taxon>
        <taxon>Fungi</taxon>
        <taxon>Dikarya</taxon>
        <taxon>Ascomycota</taxon>
        <taxon>Pezizomycotina</taxon>
        <taxon>Dothideomycetes</taxon>
        <taxon>Dothideomycetidae</taxon>
        <taxon>Mycosphaerellales</taxon>
        <taxon>Teratosphaeriaceae</taxon>
        <taxon>Friedmanniomyces</taxon>
    </lineage>
</organism>
<proteinExistence type="predicted"/>
<accession>A0A4U0UKH4</accession>
<gene>
    <name evidence="1" type="ORF">B0A54_12838</name>
</gene>
<name>A0A4U0UKH4_9PEZI</name>